<sequence>MKKLLLTLLCFIALNADEFSKYPANEYNG</sequence>
<accession>A0A377JT24</accession>
<reference evidence="3 4" key="1">
    <citation type="submission" date="2018-06" db="EMBL/GenBank/DDBJ databases">
        <authorList>
            <consortium name="Pathogen Informatics"/>
            <person name="Doyle S."/>
        </authorList>
    </citation>
    <scope>NUCLEOTIDE SEQUENCE [LARGE SCALE GENOMIC DNA]</scope>
    <source>
        <strain evidence="2 3">NCTC12219</strain>
        <strain evidence="1 4">NCTC12221</strain>
    </source>
</reference>
<dbReference type="AlphaFoldDB" id="A0A377JT24"/>
<evidence type="ECO:0000313" key="1">
    <source>
        <dbReference type="EMBL" id="STP09383.1"/>
    </source>
</evidence>
<evidence type="ECO:0000313" key="4">
    <source>
        <dbReference type="Proteomes" id="UP000255335"/>
    </source>
</evidence>
<gene>
    <name evidence="2" type="ORF">NCTC12219_00949</name>
    <name evidence="1" type="ORF">NCTC12221_00823</name>
</gene>
<name>A0A377JT24_9HELI</name>
<dbReference type="Proteomes" id="UP000255335">
    <property type="component" value="Unassembled WGS sequence"/>
</dbReference>
<dbReference type="EMBL" id="UGHZ01000001">
    <property type="protein sequence ID" value="STP09383.1"/>
    <property type="molecule type" value="Genomic_DNA"/>
</dbReference>
<evidence type="ECO:0000313" key="2">
    <source>
        <dbReference type="EMBL" id="STP11066.1"/>
    </source>
</evidence>
<protein>
    <submittedName>
        <fullName evidence="2">Uncharacterized protein</fullName>
    </submittedName>
</protein>
<organism evidence="2 3">
    <name type="scientific">Helicobacter cinaedi</name>
    <dbReference type="NCBI Taxonomy" id="213"/>
    <lineage>
        <taxon>Bacteria</taxon>
        <taxon>Pseudomonadati</taxon>
        <taxon>Campylobacterota</taxon>
        <taxon>Epsilonproteobacteria</taxon>
        <taxon>Campylobacterales</taxon>
        <taxon>Helicobacteraceae</taxon>
        <taxon>Helicobacter</taxon>
    </lineage>
</organism>
<dbReference type="EMBL" id="UGHX01000001">
    <property type="protein sequence ID" value="STP11066.1"/>
    <property type="molecule type" value="Genomic_DNA"/>
</dbReference>
<evidence type="ECO:0000313" key="3">
    <source>
        <dbReference type="Proteomes" id="UP000255103"/>
    </source>
</evidence>
<dbReference type="Proteomes" id="UP000255103">
    <property type="component" value="Unassembled WGS sequence"/>
</dbReference>
<proteinExistence type="predicted"/>